<reference evidence="3 4" key="1">
    <citation type="submission" date="2018-02" db="EMBL/GenBank/DDBJ databases">
        <title>Sphingobacterium KA21.</title>
        <authorList>
            <person name="Vasarhelyi B.M."/>
            <person name="Deshmukh S."/>
            <person name="Balint B."/>
            <person name="Kukolya J."/>
        </authorList>
    </citation>
    <scope>NUCLEOTIDE SEQUENCE [LARGE SCALE GENOMIC DNA]</scope>
    <source>
        <strain evidence="3 4">Ka21</strain>
    </source>
</reference>
<dbReference type="PROSITE" id="PS00018">
    <property type="entry name" value="EF_HAND_1"/>
    <property type="match status" value="1"/>
</dbReference>
<evidence type="ECO:0000256" key="1">
    <source>
        <dbReference type="PROSITE-ProRule" id="PRU01360"/>
    </source>
</evidence>
<accession>A0ABR9T777</accession>
<gene>
    <name evidence="3" type="ORF">C4F40_10740</name>
</gene>
<keyword evidence="4" id="KW-1185">Reference proteome</keyword>
<proteinExistence type="inferred from homology"/>
<dbReference type="InterPro" id="IPR012910">
    <property type="entry name" value="Plug_dom"/>
</dbReference>
<comment type="caution">
    <text evidence="3">The sequence shown here is derived from an EMBL/GenBank/DDBJ whole genome shotgun (WGS) entry which is preliminary data.</text>
</comment>
<dbReference type="InterPro" id="IPR023997">
    <property type="entry name" value="TonB-dep_OMP_SusC/RagA_CS"/>
</dbReference>
<dbReference type="Proteomes" id="UP000618319">
    <property type="component" value="Unassembled WGS sequence"/>
</dbReference>
<evidence type="ECO:0000313" key="3">
    <source>
        <dbReference type="EMBL" id="MBE8721200.1"/>
    </source>
</evidence>
<comment type="similarity">
    <text evidence="1">Belongs to the TonB-dependent receptor family.</text>
</comment>
<dbReference type="Pfam" id="PF07715">
    <property type="entry name" value="Plug"/>
    <property type="match status" value="1"/>
</dbReference>
<dbReference type="PROSITE" id="PS52016">
    <property type="entry name" value="TONB_DEPENDENT_REC_3"/>
    <property type="match status" value="1"/>
</dbReference>
<feature type="domain" description="TonB-dependent receptor plug" evidence="2">
    <location>
        <begin position="117"/>
        <end position="221"/>
    </location>
</feature>
<name>A0ABR9T777_9SPHI</name>
<keyword evidence="1" id="KW-0472">Membrane</keyword>
<dbReference type="SUPFAM" id="SSF49464">
    <property type="entry name" value="Carboxypeptidase regulatory domain-like"/>
    <property type="match status" value="1"/>
</dbReference>
<dbReference type="NCBIfam" id="TIGR04057">
    <property type="entry name" value="SusC_RagA_signa"/>
    <property type="match status" value="1"/>
</dbReference>
<organism evidence="3 4">
    <name type="scientific">Sphingobacterium pedocola</name>
    <dbReference type="NCBI Taxonomy" id="2082722"/>
    <lineage>
        <taxon>Bacteria</taxon>
        <taxon>Pseudomonadati</taxon>
        <taxon>Bacteroidota</taxon>
        <taxon>Sphingobacteriia</taxon>
        <taxon>Sphingobacteriales</taxon>
        <taxon>Sphingobacteriaceae</taxon>
        <taxon>Sphingobacterium</taxon>
    </lineage>
</organism>
<dbReference type="InterPro" id="IPR039426">
    <property type="entry name" value="TonB-dep_rcpt-like"/>
</dbReference>
<keyword evidence="1" id="KW-0813">Transport</keyword>
<dbReference type="InterPro" id="IPR023996">
    <property type="entry name" value="TonB-dep_OMP_SusC/RagA"/>
</dbReference>
<keyword evidence="1" id="KW-1134">Transmembrane beta strand</keyword>
<dbReference type="InterPro" id="IPR008969">
    <property type="entry name" value="CarboxyPept-like_regulatory"/>
</dbReference>
<dbReference type="NCBIfam" id="TIGR04056">
    <property type="entry name" value="OMP_RagA_SusC"/>
    <property type="match status" value="1"/>
</dbReference>
<keyword evidence="1" id="KW-0812">Transmembrane</keyword>
<keyword evidence="1" id="KW-0998">Cell outer membrane</keyword>
<dbReference type="InterPro" id="IPR037066">
    <property type="entry name" value="Plug_dom_sf"/>
</dbReference>
<dbReference type="EMBL" id="PSKQ01000019">
    <property type="protein sequence ID" value="MBE8721200.1"/>
    <property type="molecule type" value="Genomic_DNA"/>
</dbReference>
<dbReference type="Gene3D" id="2.170.130.10">
    <property type="entry name" value="TonB-dependent receptor, plug domain"/>
    <property type="match status" value="1"/>
</dbReference>
<protein>
    <submittedName>
        <fullName evidence="3">SusC/RagA family protein</fullName>
    </submittedName>
</protein>
<dbReference type="SUPFAM" id="SSF56935">
    <property type="entry name" value="Porins"/>
    <property type="match status" value="1"/>
</dbReference>
<evidence type="ECO:0000313" key="4">
    <source>
        <dbReference type="Proteomes" id="UP000618319"/>
    </source>
</evidence>
<dbReference type="Pfam" id="PF13715">
    <property type="entry name" value="CarbopepD_reg_2"/>
    <property type="match status" value="1"/>
</dbReference>
<evidence type="ECO:0000259" key="2">
    <source>
        <dbReference type="Pfam" id="PF07715"/>
    </source>
</evidence>
<comment type="subcellular location">
    <subcellularLocation>
        <location evidence="1">Cell outer membrane</location>
        <topology evidence="1">Multi-pass membrane protein</topology>
    </subcellularLocation>
</comment>
<dbReference type="InterPro" id="IPR018247">
    <property type="entry name" value="EF_Hand_1_Ca_BS"/>
</dbReference>
<sequence length="1029" mass="114308">MGFKASEKGGSIVIAKNTTQQTQQKKIVGTIIDQQGQRMMGVNIVVKGATMSTVSDDNGNFIIDAHENDVLVISLVGYQTIELPVGKRTNLDVVLPEQQDQIDEVVVVGYGTQRRASVIGAISTIDPQVLQSNQTRSISNSLAGQVSGVIAVQRSGEPGYDNSDFWIRGINTFGANATPLVLVDGVERSLNNISPEEIESFSILKDATATAVYGVRGGNGVILIQTKRGKQGQPRLTVKADYGLSTPTQLPQFVDATKYMETVNIANELSGMGPLYTTEAIERTRIGYDPDLYPNVNWIEAVTTPFSSNGRISLDVNGGTERLKYSLVAAYFDEDGMIVTDKNQNYDSRLSLQKYNLRSNVDLNLTKSTTIAVGIGGFITERQAPGIGISTILNRAMDTPPNYHPIVYSNGEIPKVAARHNPWANATQTGFQRQFDSNLETSLNVIQDFGLLVPVLDGLKGSVLASFDSFNTHAQNRTKTPRTFFANSRNAEGELVTSLVDQGQEFLNYSRESSGNRTIYLESRLNYNKTFNSVHHLDGLFLFNLRDYVDQKSPNSIGALPYRNTGVAARSAYSFADRYFAEFNFGYNGSENFQKGYQFGFFPSVAIGWMPSNEPFFDGIRETISKLKIRGSWGLVGNDQLTRRDASDIRRFAYLATIDPAGGYGFGYTHNFNFGTSWREGDFGVNDLTWETAEKMNLGMELGLWNNAIHIQADFFKENRRDIFMQRKTIPETAGFNKAPWANFGRVTNRGMEVEMLVNHRFSEDLFIAARGNFTYARNIVTEFDEPENLKNSTRARTGQPIHQHFGLIATGLYSYADFEDESKGILRDRLATPMFGPIRAGDVRYQDVNGDGVVDSYDIAPIGKPHVPQVIFGFGLNTRYKNVDVGLLFQGATDFTNMMQGPTLVPGSGGGGTGNIYANVDDRWTPENPSSNVIWPRLSNIESANNMLYSSWWLVNASYLRLKNMEIGYTLSKRTQERILMKNARVFVRGSNLLTFSHFKMWDPEIGSQNGLKYPLQRIVSGGIEITF</sequence>